<evidence type="ECO:0000313" key="4">
    <source>
        <dbReference type="Proteomes" id="UP000317036"/>
    </source>
</evidence>
<keyword evidence="1" id="KW-0472">Membrane</keyword>
<gene>
    <name evidence="3" type="ORF">FPZ49_28685</name>
</gene>
<evidence type="ECO:0000259" key="2">
    <source>
        <dbReference type="Pfam" id="PF13638"/>
    </source>
</evidence>
<feature type="domain" description="PIN" evidence="2">
    <location>
        <begin position="86"/>
        <end position="201"/>
    </location>
</feature>
<dbReference type="Proteomes" id="UP000317036">
    <property type="component" value="Unassembled WGS sequence"/>
</dbReference>
<dbReference type="Gene3D" id="3.40.50.1010">
    <property type="entry name" value="5'-nuclease"/>
    <property type="match status" value="1"/>
</dbReference>
<dbReference type="OrthoDB" id="9897569at2"/>
<dbReference type="Pfam" id="PF13638">
    <property type="entry name" value="PIN_4"/>
    <property type="match status" value="1"/>
</dbReference>
<reference evidence="3 4" key="1">
    <citation type="submission" date="2019-07" db="EMBL/GenBank/DDBJ databases">
        <authorList>
            <person name="Kim J."/>
        </authorList>
    </citation>
    <scope>NUCLEOTIDE SEQUENCE [LARGE SCALE GENOMIC DNA]</scope>
    <source>
        <strain evidence="3 4">JC52</strain>
    </source>
</reference>
<keyword evidence="1" id="KW-1133">Transmembrane helix</keyword>
<sequence length="206" mass="23717">MSDISIFSASWRLVLLVVVLKIILFTWELSFFIPRKPRQMNNLLPKDMPEAKKSLSSNNAFDVLATYLETGHLLAVDAQFLLKYHNQIFNSLHLIFQFDGGKLMISEPVMNELEELRTKTHTGIAANNLIESIRHAQLNYPKRLEIKPVDVMLLSTFGIDEKSKAERELSPYVLAQHYRLTNVVLLSQDPEKRNRASRLGLMLHPF</sequence>
<protein>
    <recommendedName>
        <fullName evidence="2">PIN domain-containing protein</fullName>
    </recommendedName>
</protein>
<dbReference type="EMBL" id="VNJI01000052">
    <property type="protein sequence ID" value="TVY06576.1"/>
    <property type="molecule type" value="Genomic_DNA"/>
</dbReference>
<dbReference type="RefSeq" id="WP_144853678.1">
    <property type="nucleotide sequence ID" value="NZ_VNJI01000052.1"/>
</dbReference>
<accession>A0A559K385</accession>
<dbReference type="AlphaFoldDB" id="A0A559K385"/>
<organism evidence="3 4">
    <name type="scientific">Paenibacillus cremeus</name>
    <dbReference type="NCBI Taxonomy" id="2163881"/>
    <lineage>
        <taxon>Bacteria</taxon>
        <taxon>Bacillati</taxon>
        <taxon>Bacillota</taxon>
        <taxon>Bacilli</taxon>
        <taxon>Bacillales</taxon>
        <taxon>Paenibacillaceae</taxon>
        <taxon>Paenibacillus</taxon>
    </lineage>
</organism>
<keyword evidence="4" id="KW-1185">Reference proteome</keyword>
<evidence type="ECO:0000313" key="3">
    <source>
        <dbReference type="EMBL" id="TVY06576.1"/>
    </source>
</evidence>
<dbReference type="InterPro" id="IPR002716">
    <property type="entry name" value="PIN_dom"/>
</dbReference>
<proteinExistence type="predicted"/>
<evidence type="ECO:0000256" key="1">
    <source>
        <dbReference type="SAM" id="Phobius"/>
    </source>
</evidence>
<feature type="transmembrane region" description="Helical" evidence="1">
    <location>
        <begin position="12"/>
        <end position="33"/>
    </location>
</feature>
<comment type="caution">
    <text evidence="3">The sequence shown here is derived from an EMBL/GenBank/DDBJ whole genome shotgun (WGS) entry which is preliminary data.</text>
</comment>
<keyword evidence="1" id="KW-0812">Transmembrane</keyword>
<name>A0A559K385_9BACL</name>